<evidence type="ECO:0000313" key="2">
    <source>
        <dbReference type="EMBL" id="KAJ0210230.1"/>
    </source>
</evidence>
<dbReference type="SUPFAM" id="SSF53098">
    <property type="entry name" value="Ribonuclease H-like"/>
    <property type="match status" value="1"/>
</dbReference>
<dbReference type="PANTHER" id="PTHR23272">
    <property type="entry name" value="BED FINGER-RELATED"/>
    <property type="match status" value="1"/>
</dbReference>
<gene>
    <name evidence="2" type="ORF">LSAT_V11C400164590</name>
</gene>
<dbReference type="PANTHER" id="PTHR23272:SF193">
    <property type="entry name" value="OS07G0624100 PROTEIN"/>
    <property type="match status" value="1"/>
</dbReference>
<dbReference type="Pfam" id="PF05699">
    <property type="entry name" value="Dimer_Tnp_hAT"/>
    <property type="match status" value="1"/>
</dbReference>
<evidence type="ECO:0000313" key="3">
    <source>
        <dbReference type="Proteomes" id="UP000235145"/>
    </source>
</evidence>
<reference evidence="2 3" key="1">
    <citation type="journal article" date="2017" name="Nat. Commun.">
        <title>Genome assembly with in vitro proximity ligation data and whole-genome triplication in lettuce.</title>
        <authorList>
            <person name="Reyes-Chin-Wo S."/>
            <person name="Wang Z."/>
            <person name="Yang X."/>
            <person name="Kozik A."/>
            <person name="Arikit S."/>
            <person name="Song C."/>
            <person name="Xia L."/>
            <person name="Froenicke L."/>
            <person name="Lavelle D.O."/>
            <person name="Truco M.J."/>
            <person name="Xia R."/>
            <person name="Zhu S."/>
            <person name="Xu C."/>
            <person name="Xu H."/>
            <person name="Xu X."/>
            <person name="Cox K."/>
            <person name="Korf I."/>
            <person name="Meyers B.C."/>
            <person name="Michelmore R.W."/>
        </authorList>
    </citation>
    <scope>NUCLEOTIDE SEQUENCE [LARGE SCALE GENOMIC DNA]</scope>
    <source>
        <strain evidence="3">cv. Salinas</strain>
        <tissue evidence="2">Seedlings</tissue>
    </source>
</reference>
<accession>A0A9R1VPQ2</accession>
<organism evidence="2 3">
    <name type="scientific">Lactuca sativa</name>
    <name type="common">Garden lettuce</name>
    <dbReference type="NCBI Taxonomy" id="4236"/>
    <lineage>
        <taxon>Eukaryota</taxon>
        <taxon>Viridiplantae</taxon>
        <taxon>Streptophyta</taxon>
        <taxon>Embryophyta</taxon>
        <taxon>Tracheophyta</taxon>
        <taxon>Spermatophyta</taxon>
        <taxon>Magnoliopsida</taxon>
        <taxon>eudicotyledons</taxon>
        <taxon>Gunneridae</taxon>
        <taxon>Pentapetalae</taxon>
        <taxon>asterids</taxon>
        <taxon>campanulids</taxon>
        <taxon>Asterales</taxon>
        <taxon>Asteraceae</taxon>
        <taxon>Cichorioideae</taxon>
        <taxon>Cichorieae</taxon>
        <taxon>Lactucinae</taxon>
        <taxon>Lactuca</taxon>
    </lineage>
</organism>
<feature type="domain" description="HAT C-terminal dimerisation" evidence="1">
    <location>
        <begin position="97"/>
        <end position="155"/>
    </location>
</feature>
<keyword evidence="3" id="KW-1185">Reference proteome</keyword>
<protein>
    <recommendedName>
        <fullName evidence="1">HAT C-terminal dimerisation domain-containing protein</fullName>
    </recommendedName>
</protein>
<name>A0A9R1VPQ2_LACSA</name>
<dbReference type="AlphaFoldDB" id="A0A9R1VPQ2"/>
<dbReference type="Proteomes" id="UP000235145">
    <property type="component" value="Unassembled WGS sequence"/>
</dbReference>
<sequence>MQAVVLDPQYMLKYVNWSLEETYYIDDIASDLKKKLKATLTRLYKFYLEKDLMHAKSFSSNKNRNKRKVNESLSMQGKRMLIYKAHLEDNKTREVSELERYFFFPDNQWLSYESFDLLDWWKTNEEKYNILGKIARDVLVAPVSIVALEFAFSMGSGIFC</sequence>
<dbReference type="EMBL" id="NBSK02000004">
    <property type="protein sequence ID" value="KAJ0210230.1"/>
    <property type="molecule type" value="Genomic_DNA"/>
</dbReference>
<dbReference type="GO" id="GO:0046983">
    <property type="term" value="F:protein dimerization activity"/>
    <property type="evidence" value="ECO:0007669"/>
    <property type="project" value="InterPro"/>
</dbReference>
<dbReference type="InterPro" id="IPR008906">
    <property type="entry name" value="HATC_C_dom"/>
</dbReference>
<evidence type="ECO:0000259" key="1">
    <source>
        <dbReference type="Pfam" id="PF05699"/>
    </source>
</evidence>
<proteinExistence type="predicted"/>
<comment type="caution">
    <text evidence="2">The sequence shown here is derived from an EMBL/GenBank/DDBJ whole genome shotgun (WGS) entry which is preliminary data.</text>
</comment>
<dbReference type="InterPro" id="IPR012337">
    <property type="entry name" value="RNaseH-like_sf"/>
</dbReference>